<organism evidence="1 2">
    <name type="scientific">Cyclostephanos tholiformis</name>
    <dbReference type="NCBI Taxonomy" id="382380"/>
    <lineage>
        <taxon>Eukaryota</taxon>
        <taxon>Sar</taxon>
        <taxon>Stramenopiles</taxon>
        <taxon>Ochrophyta</taxon>
        <taxon>Bacillariophyta</taxon>
        <taxon>Coscinodiscophyceae</taxon>
        <taxon>Thalassiosirophycidae</taxon>
        <taxon>Stephanodiscales</taxon>
        <taxon>Stephanodiscaceae</taxon>
        <taxon>Cyclostephanos</taxon>
    </lineage>
</organism>
<evidence type="ECO:0000313" key="2">
    <source>
        <dbReference type="Proteomes" id="UP001530377"/>
    </source>
</evidence>
<reference evidence="1 2" key="1">
    <citation type="submission" date="2024-10" db="EMBL/GenBank/DDBJ databases">
        <title>Updated reference genomes for cyclostephanoid diatoms.</title>
        <authorList>
            <person name="Roberts W.R."/>
            <person name="Alverson A.J."/>
        </authorList>
    </citation>
    <scope>NUCLEOTIDE SEQUENCE [LARGE SCALE GENOMIC DNA]</scope>
    <source>
        <strain evidence="1 2">AJA228-03</strain>
    </source>
</reference>
<dbReference type="AlphaFoldDB" id="A0ABD3RU88"/>
<dbReference type="EMBL" id="JALLPB020000196">
    <property type="protein sequence ID" value="KAL3815501.1"/>
    <property type="molecule type" value="Genomic_DNA"/>
</dbReference>
<proteinExistence type="predicted"/>
<accession>A0ABD3RU88</accession>
<gene>
    <name evidence="1" type="ORF">ACHAXA_006198</name>
</gene>
<dbReference type="Proteomes" id="UP001530377">
    <property type="component" value="Unassembled WGS sequence"/>
</dbReference>
<sequence>MGGRRTTDTIMDDEAAEHAVGVHVPHDVACMDWTRNCTGFARPYGRGAAFLPEVYGTEEKMGGGEVLAKVVVAYMNKVGITARR</sequence>
<protein>
    <submittedName>
        <fullName evidence="1">Uncharacterized protein</fullName>
    </submittedName>
</protein>
<evidence type="ECO:0000313" key="1">
    <source>
        <dbReference type="EMBL" id="KAL3815501.1"/>
    </source>
</evidence>
<comment type="caution">
    <text evidence="1">The sequence shown here is derived from an EMBL/GenBank/DDBJ whole genome shotgun (WGS) entry which is preliminary data.</text>
</comment>
<name>A0ABD3RU88_9STRA</name>
<keyword evidence="2" id="KW-1185">Reference proteome</keyword>